<dbReference type="SMART" id="SM00535">
    <property type="entry name" value="RIBOc"/>
    <property type="match status" value="1"/>
</dbReference>
<dbReference type="Gene3D" id="1.10.1520.10">
    <property type="entry name" value="Ribonuclease III domain"/>
    <property type="match status" value="1"/>
</dbReference>
<dbReference type="GO" id="GO:0004525">
    <property type="term" value="F:ribonuclease III activity"/>
    <property type="evidence" value="ECO:0007669"/>
    <property type="project" value="InterPro"/>
</dbReference>
<dbReference type="GO" id="GO:0006396">
    <property type="term" value="P:RNA processing"/>
    <property type="evidence" value="ECO:0007669"/>
    <property type="project" value="InterPro"/>
</dbReference>
<dbReference type="Proteomes" id="UP000297299">
    <property type="component" value="Unassembled WGS sequence"/>
</dbReference>
<dbReference type="SUPFAM" id="SSF69065">
    <property type="entry name" value="RNase III domain-like"/>
    <property type="match status" value="1"/>
</dbReference>
<keyword evidence="4" id="KW-1185">Reference proteome</keyword>
<dbReference type="AlphaFoldDB" id="A0A4Y8CNH2"/>
<dbReference type="STRING" id="38488.A0A4Y8CNH2"/>
<sequence>MPDTITNYCTQMLQSADFQSYQDTAEDSNKKNMLQPEEWEGYGKDAGVTNPFHDVYQENTHPHSHQSQASGPPSGPPSIRSSNYSTKSRSDFSCLPPPPLNPPTPSYKYRDQQANTSSTKATTFSLYSTNHVLPPDSPSPSYKSRDPIFNTTSSSTSVSTPFINPTNRIIRLPPRGVSHFNPATNNYWLPIMQSFLSYTFNNPDILEEALETPKNGVTCVGKSMRICLDGNEGLAKLGEMAIRLVMREQFYLFSIPEVQASQILNRILSRVSLAAYPTIASCIRPQPSVPMSFRNIMELVKEDTREDNTRVISRAVKAVIGAVYLDGGIESAKKIMENLQMGIKLPPRSKR</sequence>
<feature type="compositionally biased region" description="Pro residues" evidence="1">
    <location>
        <begin position="95"/>
        <end position="105"/>
    </location>
</feature>
<evidence type="ECO:0000313" key="3">
    <source>
        <dbReference type="EMBL" id="TEY40048.1"/>
    </source>
</evidence>
<evidence type="ECO:0000256" key="1">
    <source>
        <dbReference type="SAM" id="MobiDB-lite"/>
    </source>
</evidence>
<protein>
    <recommendedName>
        <fullName evidence="2">RNase III domain-containing protein</fullName>
    </recommendedName>
</protein>
<dbReference type="InterPro" id="IPR036389">
    <property type="entry name" value="RNase_III_sf"/>
</dbReference>
<evidence type="ECO:0000313" key="4">
    <source>
        <dbReference type="Proteomes" id="UP000297299"/>
    </source>
</evidence>
<dbReference type="InterPro" id="IPR000999">
    <property type="entry name" value="RNase_III_dom"/>
</dbReference>
<feature type="compositionally biased region" description="Polar residues" evidence="1">
    <location>
        <begin position="112"/>
        <end position="121"/>
    </location>
</feature>
<gene>
    <name evidence="3" type="ORF">BOTCAL_0439g00060</name>
</gene>
<dbReference type="OrthoDB" id="67027at2759"/>
<comment type="caution">
    <text evidence="3">The sequence shown here is derived from an EMBL/GenBank/DDBJ whole genome shotgun (WGS) entry which is preliminary data.</text>
</comment>
<reference evidence="3 4" key="1">
    <citation type="submission" date="2017-11" db="EMBL/GenBank/DDBJ databases">
        <title>Comparative genomics of Botrytis spp.</title>
        <authorList>
            <person name="Valero-Jimenez C.A."/>
            <person name="Tapia P."/>
            <person name="Veloso J."/>
            <person name="Silva-Moreno E."/>
            <person name="Staats M."/>
            <person name="Valdes J.H."/>
            <person name="Van Kan J.A.L."/>
        </authorList>
    </citation>
    <scope>NUCLEOTIDE SEQUENCE [LARGE SCALE GENOMIC DNA]</scope>
    <source>
        <strain evidence="3 4">MUCL2830</strain>
    </source>
</reference>
<proteinExistence type="predicted"/>
<accession>A0A4Y8CNH2</accession>
<feature type="domain" description="RNase III" evidence="2">
    <location>
        <begin position="204"/>
        <end position="350"/>
    </location>
</feature>
<name>A0A4Y8CNH2_9HELO</name>
<organism evidence="3 4">
    <name type="scientific">Botryotinia calthae</name>
    <dbReference type="NCBI Taxonomy" id="38488"/>
    <lineage>
        <taxon>Eukaryota</taxon>
        <taxon>Fungi</taxon>
        <taxon>Dikarya</taxon>
        <taxon>Ascomycota</taxon>
        <taxon>Pezizomycotina</taxon>
        <taxon>Leotiomycetes</taxon>
        <taxon>Helotiales</taxon>
        <taxon>Sclerotiniaceae</taxon>
        <taxon>Botryotinia</taxon>
    </lineage>
</organism>
<dbReference type="EMBL" id="PHWZ01000438">
    <property type="protein sequence ID" value="TEY40048.1"/>
    <property type="molecule type" value="Genomic_DNA"/>
</dbReference>
<feature type="region of interest" description="Disordered" evidence="1">
    <location>
        <begin position="14"/>
        <end position="121"/>
    </location>
</feature>
<feature type="compositionally biased region" description="Polar residues" evidence="1">
    <location>
        <begin position="14"/>
        <end position="23"/>
    </location>
</feature>
<evidence type="ECO:0000259" key="2">
    <source>
        <dbReference type="SMART" id="SM00535"/>
    </source>
</evidence>